<evidence type="ECO:0000256" key="3">
    <source>
        <dbReference type="ARBA" id="ARBA00023110"/>
    </source>
</evidence>
<dbReference type="SUPFAM" id="SSF54534">
    <property type="entry name" value="FKBP-like"/>
    <property type="match status" value="1"/>
</dbReference>
<name>A0ABR4IHY1_9EURO</name>
<dbReference type="EMBL" id="JBFXLS010000028">
    <property type="protein sequence ID" value="KAL2826844.1"/>
    <property type="molecule type" value="Genomic_DNA"/>
</dbReference>
<accession>A0ABR4IHY1</accession>
<comment type="caution">
    <text evidence="9">The sequence shown here is derived from an EMBL/GenBank/DDBJ whole genome shotgun (WGS) entry which is preliminary data.</text>
</comment>
<keyword evidence="3 5" id="KW-0697">Rotamase</keyword>
<dbReference type="PANTHER" id="PTHR45995">
    <property type="match status" value="1"/>
</dbReference>
<keyword evidence="10" id="KW-1185">Reference proteome</keyword>
<comment type="catalytic activity">
    <reaction evidence="1 6">
        <text>[protein]-peptidylproline (omega=180) = [protein]-peptidylproline (omega=0)</text>
        <dbReference type="Rhea" id="RHEA:16237"/>
        <dbReference type="Rhea" id="RHEA-COMP:10747"/>
        <dbReference type="Rhea" id="RHEA-COMP:10748"/>
        <dbReference type="ChEBI" id="CHEBI:83833"/>
        <dbReference type="ChEBI" id="CHEBI:83834"/>
        <dbReference type="EC" id="5.2.1.8"/>
    </reaction>
</comment>
<dbReference type="EC" id="5.2.1.8" evidence="6"/>
<dbReference type="InterPro" id="IPR000297">
    <property type="entry name" value="PPIase_PpiC"/>
</dbReference>
<feature type="domain" description="PpiC" evidence="8">
    <location>
        <begin position="43"/>
        <end position="135"/>
    </location>
</feature>
<dbReference type="Proteomes" id="UP001610335">
    <property type="component" value="Unassembled WGS sequence"/>
</dbReference>
<dbReference type="InterPro" id="IPR043323">
    <property type="entry name" value="PIN4"/>
</dbReference>
<comment type="similarity">
    <text evidence="2">Belongs to the PpiC/parvulin rotamase family. PIN4 subfamily.</text>
</comment>
<evidence type="ECO:0000256" key="4">
    <source>
        <dbReference type="ARBA" id="ARBA00023235"/>
    </source>
</evidence>
<evidence type="ECO:0000256" key="7">
    <source>
        <dbReference type="SAM" id="MobiDB-lite"/>
    </source>
</evidence>
<evidence type="ECO:0000256" key="1">
    <source>
        <dbReference type="ARBA" id="ARBA00000971"/>
    </source>
</evidence>
<evidence type="ECO:0000256" key="6">
    <source>
        <dbReference type="RuleBase" id="RU363014"/>
    </source>
</evidence>
<dbReference type="PROSITE" id="PS50198">
    <property type="entry name" value="PPIC_PPIASE_2"/>
    <property type="match status" value="1"/>
</dbReference>
<gene>
    <name evidence="9" type="ORF">BDW59DRAFT_61362</name>
</gene>
<evidence type="ECO:0000259" key="8">
    <source>
        <dbReference type="PROSITE" id="PS50198"/>
    </source>
</evidence>
<proteinExistence type="inferred from homology"/>
<feature type="region of interest" description="Disordered" evidence="7">
    <location>
        <begin position="1"/>
        <end position="44"/>
    </location>
</feature>
<organism evidence="9 10">
    <name type="scientific">Aspergillus cavernicola</name>
    <dbReference type="NCBI Taxonomy" id="176166"/>
    <lineage>
        <taxon>Eukaryota</taxon>
        <taxon>Fungi</taxon>
        <taxon>Dikarya</taxon>
        <taxon>Ascomycota</taxon>
        <taxon>Pezizomycotina</taxon>
        <taxon>Eurotiomycetes</taxon>
        <taxon>Eurotiomycetidae</taxon>
        <taxon>Eurotiales</taxon>
        <taxon>Aspergillaceae</taxon>
        <taxon>Aspergillus</taxon>
        <taxon>Aspergillus subgen. Nidulantes</taxon>
    </lineage>
</organism>
<sequence length="137" mass="14741">MGKNNAKGGGGGGDKKGKGKEKEKAADSSKSDSGDKGKGLKPANSINVRHILCEKFSKKEEALEKLRNGGKFDDIAREYSEDKARQGGSLGWKVRGSLDSTFEKAAYDLEPSTTGNPKFVDVKTGFGYHIIMVEGRK</sequence>
<evidence type="ECO:0000313" key="10">
    <source>
        <dbReference type="Proteomes" id="UP001610335"/>
    </source>
</evidence>
<evidence type="ECO:0000256" key="5">
    <source>
        <dbReference type="PROSITE-ProRule" id="PRU00278"/>
    </source>
</evidence>
<dbReference type="Pfam" id="PF13616">
    <property type="entry name" value="Rotamase_3"/>
    <property type="match status" value="1"/>
</dbReference>
<evidence type="ECO:0000313" key="9">
    <source>
        <dbReference type="EMBL" id="KAL2826844.1"/>
    </source>
</evidence>
<protein>
    <recommendedName>
        <fullName evidence="6">Peptidyl-prolyl cis-trans isomerase</fullName>
        <ecNumber evidence="6">5.2.1.8</ecNumber>
    </recommendedName>
</protein>
<evidence type="ECO:0000256" key="2">
    <source>
        <dbReference type="ARBA" id="ARBA00010242"/>
    </source>
</evidence>
<reference evidence="9 10" key="1">
    <citation type="submission" date="2024-07" db="EMBL/GenBank/DDBJ databases">
        <title>Section-level genome sequencing and comparative genomics of Aspergillus sections Usti and Cavernicolus.</title>
        <authorList>
            <consortium name="Lawrence Berkeley National Laboratory"/>
            <person name="Nybo J.L."/>
            <person name="Vesth T.C."/>
            <person name="Theobald S."/>
            <person name="Frisvad J.C."/>
            <person name="Larsen T.O."/>
            <person name="Kjaerboelling I."/>
            <person name="Rothschild-Mancinelli K."/>
            <person name="Lyhne E.K."/>
            <person name="Kogle M.E."/>
            <person name="Barry K."/>
            <person name="Clum A."/>
            <person name="Na H."/>
            <person name="Ledsgaard L."/>
            <person name="Lin J."/>
            <person name="Lipzen A."/>
            <person name="Kuo A."/>
            <person name="Riley R."/>
            <person name="Mondo S."/>
            <person name="LaButti K."/>
            <person name="Haridas S."/>
            <person name="Pangalinan J."/>
            <person name="Salamov A.A."/>
            <person name="Simmons B.A."/>
            <person name="Magnuson J.K."/>
            <person name="Chen J."/>
            <person name="Drula E."/>
            <person name="Henrissat B."/>
            <person name="Wiebenga A."/>
            <person name="Lubbers R.J."/>
            <person name="Gomes A.C."/>
            <person name="Makela M.R."/>
            <person name="Stajich J."/>
            <person name="Grigoriev I.V."/>
            <person name="Mortensen U.H."/>
            <person name="De vries R.P."/>
            <person name="Baker S.E."/>
            <person name="Andersen M.R."/>
        </authorList>
    </citation>
    <scope>NUCLEOTIDE SEQUENCE [LARGE SCALE GENOMIC DNA]</scope>
    <source>
        <strain evidence="9 10">CBS 600.67</strain>
    </source>
</reference>
<feature type="compositionally biased region" description="Basic and acidic residues" evidence="7">
    <location>
        <begin position="13"/>
        <end position="38"/>
    </location>
</feature>
<dbReference type="Gene3D" id="3.10.50.40">
    <property type="match status" value="1"/>
</dbReference>
<dbReference type="InterPro" id="IPR046357">
    <property type="entry name" value="PPIase_dom_sf"/>
</dbReference>
<keyword evidence="4 5" id="KW-0413">Isomerase</keyword>